<proteinExistence type="predicted"/>
<organism evidence="1 2">
    <name type="scientific">Apiospora rasikravindrae</name>
    <dbReference type="NCBI Taxonomy" id="990691"/>
    <lineage>
        <taxon>Eukaryota</taxon>
        <taxon>Fungi</taxon>
        <taxon>Dikarya</taxon>
        <taxon>Ascomycota</taxon>
        <taxon>Pezizomycotina</taxon>
        <taxon>Sordariomycetes</taxon>
        <taxon>Xylariomycetidae</taxon>
        <taxon>Amphisphaeriales</taxon>
        <taxon>Apiosporaceae</taxon>
        <taxon>Apiospora</taxon>
    </lineage>
</organism>
<comment type="caution">
    <text evidence="1">The sequence shown here is derived from an EMBL/GenBank/DDBJ whole genome shotgun (WGS) entry which is preliminary data.</text>
</comment>
<evidence type="ECO:0000313" key="2">
    <source>
        <dbReference type="Proteomes" id="UP001444661"/>
    </source>
</evidence>
<evidence type="ECO:0000313" key="1">
    <source>
        <dbReference type="EMBL" id="KAK8016066.1"/>
    </source>
</evidence>
<keyword evidence="2" id="KW-1185">Reference proteome</keyword>
<sequence>MHDRLADHQPGLLEHWNAATGELNLRLIASALVHDVFGELIWRTIHNPLCRHADEDAQWQPWVDAIIRSGHSGVQKMDKKDRAANRAPFIEKLSDCQLQYGAERHPHFIYEIGYSQTKKSLLEKKSKYFSKLPG</sequence>
<gene>
    <name evidence="1" type="ORF">PG993_014255</name>
</gene>
<protein>
    <submittedName>
        <fullName evidence="1">Uncharacterized protein</fullName>
    </submittedName>
</protein>
<accession>A0ABR1RM66</accession>
<name>A0ABR1RM66_9PEZI</name>
<dbReference type="EMBL" id="JAQQWK010000014">
    <property type="protein sequence ID" value="KAK8016066.1"/>
    <property type="molecule type" value="Genomic_DNA"/>
</dbReference>
<reference evidence="1 2" key="1">
    <citation type="submission" date="2023-01" db="EMBL/GenBank/DDBJ databases">
        <title>Analysis of 21 Apiospora genomes using comparative genomics revels a genus with tremendous synthesis potential of carbohydrate active enzymes and secondary metabolites.</title>
        <authorList>
            <person name="Sorensen T."/>
        </authorList>
    </citation>
    <scope>NUCLEOTIDE SEQUENCE [LARGE SCALE GENOMIC DNA]</scope>
    <source>
        <strain evidence="1 2">CBS 33761</strain>
    </source>
</reference>
<dbReference type="Proteomes" id="UP001444661">
    <property type="component" value="Unassembled WGS sequence"/>
</dbReference>